<organism evidence="1 2">
    <name type="scientific">Hyaloperonospora arabidopsidis (strain Emoy2)</name>
    <name type="common">Downy mildew agent</name>
    <name type="synonym">Peronospora arabidopsidis</name>
    <dbReference type="NCBI Taxonomy" id="559515"/>
    <lineage>
        <taxon>Eukaryota</taxon>
        <taxon>Sar</taxon>
        <taxon>Stramenopiles</taxon>
        <taxon>Oomycota</taxon>
        <taxon>Peronosporomycetes</taxon>
        <taxon>Peronosporales</taxon>
        <taxon>Peronosporaceae</taxon>
        <taxon>Hyaloperonospora</taxon>
    </lineage>
</organism>
<dbReference type="InParanoid" id="M4BU83"/>
<sequence>MVIFTNIINLYDNIQINKYQGLITCNRLTPLQLSQAKWIASTFFTALDPPRRFLTPCLLPTPQLSDPSTTEAKPTAVTATATYHDSHPTSNNTSLVFSIFVFYATTNHAHDNTSYSRQCFSRRQNAFLAALNSIVYEEGFNTRMGKSRTVFSIVNLLVIKHT</sequence>
<name>M4BU83_HYAAE</name>
<dbReference type="AlphaFoldDB" id="M4BU83"/>
<dbReference type="EMBL" id="JH597921">
    <property type="status" value="NOT_ANNOTATED_CDS"/>
    <property type="molecule type" value="Genomic_DNA"/>
</dbReference>
<reference evidence="2" key="1">
    <citation type="journal article" date="2010" name="Science">
        <title>Signatures of adaptation to obligate biotrophy in the Hyaloperonospora arabidopsidis genome.</title>
        <authorList>
            <person name="Baxter L."/>
            <person name="Tripathy S."/>
            <person name="Ishaque N."/>
            <person name="Boot N."/>
            <person name="Cabral A."/>
            <person name="Kemen E."/>
            <person name="Thines M."/>
            <person name="Ah-Fong A."/>
            <person name="Anderson R."/>
            <person name="Badejoko W."/>
            <person name="Bittner-Eddy P."/>
            <person name="Boore J.L."/>
            <person name="Chibucos M.C."/>
            <person name="Coates M."/>
            <person name="Dehal P."/>
            <person name="Delehaunty K."/>
            <person name="Dong S."/>
            <person name="Downton P."/>
            <person name="Dumas B."/>
            <person name="Fabro G."/>
            <person name="Fronick C."/>
            <person name="Fuerstenberg S.I."/>
            <person name="Fulton L."/>
            <person name="Gaulin E."/>
            <person name="Govers F."/>
            <person name="Hughes L."/>
            <person name="Humphray S."/>
            <person name="Jiang R.H."/>
            <person name="Judelson H."/>
            <person name="Kamoun S."/>
            <person name="Kyung K."/>
            <person name="Meijer H."/>
            <person name="Minx P."/>
            <person name="Morris P."/>
            <person name="Nelson J."/>
            <person name="Phuntumart V."/>
            <person name="Qutob D."/>
            <person name="Rehmany A."/>
            <person name="Rougon-Cardoso A."/>
            <person name="Ryden P."/>
            <person name="Torto-Alalibo T."/>
            <person name="Studholme D."/>
            <person name="Wang Y."/>
            <person name="Win J."/>
            <person name="Wood J."/>
            <person name="Clifton S.W."/>
            <person name="Rogers J."/>
            <person name="Van den Ackerveken G."/>
            <person name="Jones J.D."/>
            <person name="McDowell J.M."/>
            <person name="Beynon J."/>
            <person name="Tyler B.M."/>
        </authorList>
    </citation>
    <scope>NUCLEOTIDE SEQUENCE [LARGE SCALE GENOMIC DNA]</scope>
    <source>
        <strain evidence="2">Emoy2</strain>
    </source>
</reference>
<dbReference type="EnsemblProtists" id="HpaT810071">
    <property type="protein sequence ID" value="HpaP810071"/>
    <property type="gene ID" value="HpaG810071"/>
</dbReference>
<evidence type="ECO:0008006" key="3">
    <source>
        <dbReference type="Google" id="ProtNLM"/>
    </source>
</evidence>
<keyword evidence="2" id="KW-1185">Reference proteome</keyword>
<dbReference type="VEuPathDB" id="FungiDB:HpaG810071"/>
<accession>M4BU83</accession>
<evidence type="ECO:0000313" key="2">
    <source>
        <dbReference type="Proteomes" id="UP000011713"/>
    </source>
</evidence>
<protein>
    <recommendedName>
        <fullName evidence="3">RxLR effector candidate protein</fullName>
    </recommendedName>
</protein>
<dbReference type="Proteomes" id="UP000011713">
    <property type="component" value="Unassembled WGS sequence"/>
</dbReference>
<reference evidence="1" key="2">
    <citation type="submission" date="2015-06" db="UniProtKB">
        <authorList>
            <consortium name="EnsemblProtists"/>
        </authorList>
    </citation>
    <scope>IDENTIFICATION</scope>
    <source>
        <strain evidence="1">Emoy2</strain>
    </source>
</reference>
<dbReference type="HOGENOM" id="CLU_1638596_0_0_1"/>
<evidence type="ECO:0000313" key="1">
    <source>
        <dbReference type="EnsemblProtists" id="HpaP810071"/>
    </source>
</evidence>
<proteinExistence type="predicted"/>